<dbReference type="AlphaFoldDB" id="X1S6E8"/>
<comment type="caution">
    <text evidence="2">The sequence shown here is derived from an EMBL/GenBank/DDBJ whole genome shotgun (WGS) entry which is preliminary data.</text>
</comment>
<dbReference type="InterPro" id="IPR011050">
    <property type="entry name" value="Pectin_lyase_fold/virulence"/>
</dbReference>
<protein>
    <recommendedName>
        <fullName evidence="1">Right handed beta helix domain-containing protein</fullName>
    </recommendedName>
</protein>
<dbReference type="EMBL" id="BARW01022704">
    <property type="protein sequence ID" value="GAI88453.1"/>
    <property type="molecule type" value="Genomic_DNA"/>
</dbReference>
<organism evidence="2">
    <name type="scientific">marine sediment metagenome</name>
    <dbReference type="NCBI Taxonomy" id="412755"/>
    <lineage>
        <taxon>unclassified sequences</taxon>
        <taxon>metagenomes</taxon>
        <taxon>ecological metagenomes</taxon>
    </lineage>
</organism>
<evidence type="ECO:0000313" key="2">
    <source>
        <dbReference type="EMBL" id="GAI88453.1"/>
    </source>
</evidence>
<dbReference type="SUPFAM" id="SSF51126">
    <property type="entry name" value="Pectin lyase-like"/>
    <property type="match status" value="1"/>
</dbReference>
<evidence type="ECO:0000259" key="1">
    <source>
        <dbReference type="Pfam" id="PF13229"/>
    </source>
</evidence>
<sequence>MTVEPGVVVKFAGHFGLTVGYRATLRARGRETDNIVFTAMDTDEGWFGIRFVNSGADDDLKYCTVEYARKPYNAGSGYLDLLGGGILCCSSWEAEPSYGVPSNPTIDHCLIANNHALSGGGIFCMDESEAEITYNAIVDNSAFIDGGAIYVENSSPTITNNIIAHNSAMDSGGILTWYGTPSIINNTIVHNRPNGLYLGP</sequence>
<dbReference type="InterPro" id="IPR012334">
    <property type="entry name" value="Pectin_lyas_fold"/>
</dbReference>
<dbReference type="Pfam" id="PF13229">
    <property type="entry name" value="Beta_helix"/>
    <property type="match status" value="1"/>
</dbReference>
<proteinExistence type="predicted"/>
<dbReference type="Gene3D" id="2.160.20.10">
    <property type="entry name" value="Single-stranded right-handed beta-helix, Pectin lyase-like"/>
    <property type="match status" value="1"/>
</dbReference>
<name>X1S6E8_9ZZZZ</name>
<reference evidence="2" key="1">
    <citation type="journal article" date="2014" name="Front. Microbiol.">
        <title>High frequency of phylogenetically diverse reductive dehalogenase-homologous genes in deep subseafloor sedimentary metagenomes.</title>
        <authorList>
            <person name="Kawai M."/>
            <person name="Futagami T."/>
            <person name="Toyoda A."/>
            <person name="Takaki Y."/>
            <person name="Nishi S."/>
            <person name="Hori S."/>
            <person name="Arai W."/>
            <person name="Tsubouchi T."/>
            <person name="Morono Y."/>
            <person name="Uchiyama I."/>
            <person name="Ito T."/>
            <person name="Fujiyama A."/>
            <person name="Inagaki F."/>
            <person name="Takami H."/>
        </authorList>
    </citation>
    <scope>NUCLEOTIDE SEQUENCE</scope>
    <source>
        <strain evidence="2">Expedition CK06-06</strain>
    </source>
</reference>
<accession>X1S6E8</accession>
<dbReference type="InterPro" id="IPR039448">
    <property type="entry name" value="Beta_helix"/>
</dbReference>
<gene>
    <name evidence="2" type="ORF">S12H4_37813</name>
</gene>
<feature type="non-terminal residue" evidence="2">
    <location>
        <position position="200"/>
    </location>
</feature>
<feature type="domain" description="Right handed beta helix" evidence="1">
    <location>
        <begin position="102"/>
        <end position="198"/>
    </location>
</feature>